<sequence length="186" mass="20471">MNTQDLLLIEAERLVRTRGFDAMSFADLATAANIRKASVHYHFPTKADLAVKMISRYRTDVAKELEAIADAAATSADRATGFLTLYLVALQKGEAVCLCVAMSAGKNSFDSKTLTELDAFQDMALRWLIEMFRTNDGTIADVQDPEREADALFALVEGAQLVARSHTDVSKFTDATALFATRLRKE</sequence>
<keyword evidence="2 4" id="KW-0238">DNA-binding</keyword>
<reference evidence="6 7" key="1">
    <citation type="submission" date="2016-11" db="EMBL/GenBank/DDBJ databases">
        <authorList>
            <person name="Jaros S."/>
            <person name="Januszkiewicz K."/>
            <person name="Wedrychowicz H."/>
        </authorList>
    </citation>
    <scope>NUCLEOTIDE SEQUENCE [LARGE SCALE GENOMIC DNA]</scope>
    <source>
        <strain evidence="6 7">DSM 28715</strain>
    </source>
</reference>
<evidence type="ECO:0000256" key="1">
    <source>
        <dbReference type="ARBA" id="ARBA00023015"/>
    </source>
</evidence>
<keyword evidence="7" id="KW-1185">Reference proteome</keyword>
<dbReference type="STRING" id="1508389.SAMN05444003_2475"/>
<feature type="domain" description="HTH tetR-type" evidence="5">
    <location>
        <begin position="1"/>
        <end position="61"/>
    </location>
</feature>
<dbReference type="Pfam" id="PF00440">
    <property type="entry name" value="TetR_N"/>
    <property type="match status" value="1"/>
</dbReference>
<dbReference type="AlphaFoldDB" id="A0A1M5RAK9"/>
<evidence type="ECO:0000256" key="4">
    <source>
        <dbReference type="PROSITE-ProRule" id="PRU00335"/>
    </source>
</evidence>
<dbReference type="PANTHER" id="PTHR47506:SF1">
    <property type="entry name" value="HTH-TYPE TRANSCRIPTIONAL REGULATOR YJDC"/>
    <property type="match status" value="1"/>
</dbReference>
<dbReference type="PANTHER" id="PTHR47506">
    <property type="entry name" value="TRANSCRIPTIONAL REGULATORY PROTEIN"/>
    <property type="match status" value="1"/>
</dbReference>
<dbReference type="PRINTS" id="PR00455">
    <property type="entry name" value="HTHTETR"/>
</dbReference>
<dbReference type="EMBL" id="FQXB01000004">
    <property type="protein sequence ID" value="SHH23291.1"/>
    <property type="molecule type" value="Genomic_DNA"/>
</dbReference>
<name>A0A1M5RAK9_9RHOB</name>
<accession>A0A1M5RAK9</accession>
<dbReference type="Proteomes" id="UP000184074">
    <property type="component" value="Unassembled WGS sequence"/>
</dbReference>
<evidence type="ECO:0000259" key="5">
    <source>
        <dbReference type="PROSITE" id="PS50977"/>
    </source>
</evidence>
<dbReference type="PROSITE" id="PS50977">
    <property type="entry name" value="HTH_TETR_2"/>
    <property type="match status" value="1"/>
</dbReference>
<dbReference type="InterPro" id="IPR009057">
    <property type="entry name" value="Homeodomain-like_sf"/>
</dbReference>
<dbReference type="GO" id="GO:0003677">
    <property type="term" value="F:DNA binding"/>
    <property type="evidence" value="ECO:0007669"/>
    <property type="project" value="UniProtKB-UniRule"/>
</dbReference>
<protein>
    <submittedName>
        <fullName evidence="6">Transcriptional regulator, TetR family</fullName>
    </submittedName>
</protein>
<dbReference type="OrthoDB" id="9809772at2"/>
<dbReference type="InterPro" id="IPR036271">
    <property type="entry name" value="Tet_transcr_reg_TetR-rel_C_sf"/>
</dbReference>
<gene>
    <name evidence="6" type="ORF">SAMN05444003_2475</name>
</gene>
<dbReference type="RefSeq" id="WP_072901546.1">
    <property type="nucleotide sequence ID" value="NZ_FQXB01000004.1"/>
</dbReference>
<dbReference type="InterPro" id="IPR001647">
    <property type="entry name" value="HTH_TetR"/>
</dbReference>
<evidence type="ECO:0000256" key="2">
    <source>
        <dbReference type="ARBA" id="ARBA00023125"/>
    </source>
</evidence>
<keyword evidence="1" id="KW-0805">Transcription regulation</keyword>
<evidence type="ECO:0000256" key="3">
    <source>
        <dbReference type="ARBA" id="ARBA00023163"/>
    </source>
</evidence>
<dbReference type="SUPFAM" id="SSF48498">
    <property type="entry name" value="Tetracyclin repressor-like, C-terminal domain"/>
    <property type="match status" value="1"/>
</dbReference>
<proteinExistence type="predicted"/>
<organism evidence="6 7">
    <name type="scientific">Cognatiyoonia sediminum</name>
    <dbReference type="NCBI Taxonomy" id="1508389"/>
    <lineage>
        <taxon>Bacteria</taxon>
        <taxon>Pseudomonadati</taxon>
        <taxon>Pseudomonadota</taxon>
        <taxon>Alphaproteobacteria</taxon>
        <taxon>Rhodobacterales</taxon>
        <taxon>Paracoccaceae</taxon>
        <taxon>Cognatiyoonia</taxon>
    </lineage>
</organism>
<evidence type="ECO:0000313" key="7">
    <source>
        <dbReference type="Proteomes" id="UP000184074"/>
    </source>
</evidence>
<evidence type="ECO:0000313" key="6">
    <source>
        <dbReference type="EMBL" id="SHH23291.1"/>
    </source>
</evidence>
<dbReference type="Gene3D" id="1.10.357.10">
    <property type="entry name" value="Tetracycline Repressor, domain 2"/>
    <property type="match status" value="1"/>
</dbReference>
<keyword evidence="3" id="KW-0804">Transcription</keyword>
<feature type="DNA-binding region" description="H-T-H motif" evidence="4">
    <location>
        <begin position="24"/>
        <end position="43"/>
    </location>
</feature>
<dbReference type="SUPFAM" id="SSF46689">
    <property type="entry name" value="Homeodomain-like"/>
    <property type="match status" value="1"/>
</dbReference>